<accession>A0A951Q6J6</accession>
<dbReference type="Proteomes" id="UP000757435">
    <property type="component" value="Unassembled WGS sequence"/>
</dbReference>
<name>A0A951Q6J6_9CYAN</name>
<gene>
    <name evidence="1" type="ORF">KME15_00120</name>
</gene>
<reference evidence="1" key="2">
    <citation type="journal article" date="2022" name="Microbiol. Resour. Announc.">
        <title>Metagenome Sequencing to Explore Phylogenomics of Terrestrial Cyanobacteria.</title>
        <authorList>
            <person name="Ward R.D."/>
            <person name="Stajich J.E."/>
            <person name="Johansen J.R."/>
            <person name="Huntemann M."/>
            <person name="Clum A."/>
            <person name="Foster B."/>
            <person name="Foster B."/>
            <person name="Roux S."/>
            <person name="Palaniappan K."/>
            <person name="Varghese N."/>
            <person name="Mukherjee S."/>
            <person name="Reddy T.B.K."/>
            <person name="Daum C."/>
            <person name="Copeland A."/>
            <person name="Chen I.A."/>
            <person name="Ivanova N.N."/>
            <person name="Kyrpides N.C."/>
            <person name="Shapiro N."/>
            <person name="Eloe-Fadrosh E.A."/>
            <person name="Pietrasiak N."/>
        </authorList>
    </citation>
    <scope>NUCLEOTIDE SEQUENCE</scope>
    <source>
        <strain evidence="1">UHER 2000/2452</strain>
    </source>
</reference>
<protein>
    <submittedName>
        <fullName evidence="1">Uncharacterized protein</fullName>
    </submittedName>
</protein>
<comment type="caution">
    <text evidence="1">The sequence shown here is derived from an EMBL/GenBank/DDBJ whole genome shotgun (WGS) entry which is preliminary data.</text>
</comment>
<dbReference type="AlphaFoldDB" id="A0A951Q6J6"/>
<dbReference type="EMBL" id="JAHHHD010000001">
    <property type="protein sequence ID" value="MBW4657056.1"/>
    <property type="molecule type" value="Genomic_DNA"/>
</dbReference>
<evidence type="ECO:0000313" key="1">
    <source>
        <dbReference type="EMBL" id="MBW4657056.1"/>
    </source>
</evidence>
<reference evidence="1" key="1">
    <citation type="submission" date="2021-05" db="EMBL/GenBank/DDBJ databases">
        <authorList>
            <person name="Pietrasiak N."/>
            <person name="Ward R."/>
            <person name="Stajich J.E."/>
            <person name="Kurbessoian T."/>
        </authorList>
    </citation>
    <scope>NUCLEOTIDE SEQUENCE</scope>
    <source>
        <strain evidence="1">UHER 2000/2452</strain>
    </source>
</reference>
<sequence>MPCRLMMLKNMKAIVLSSVLIFSAGAAFSSVALGEILPQVIQPTAQPVDDGLVCYMQTSKGATLNLNGLCGSNANMPNRRIVVRQTSERIPPELIRYSNTDNGVACVAIDQQGRPCQAAQ</sequence>
<organism evidence="1 2">
    <name type="scientific">Drouetiella hepatica Uher 2000/2452</name>
    <dbReference type="NCBI Taxonomy" id="904376"/>
    <lineage>
        <taxon>Bacteria</taxon>
        <taxon>Bacillati</taxon>
        <taxon>Cyanobacteriota</taxon>
        <taxon>Cyanophyceae</taxon>
        <taxon>Oculatellales</taxon>
        <taxon>Oculatellaceae</taxon>
        <taxon>Drouetiella</taxon>
    </lineage>
</organism>
<proteinExistence type="predicted"/>
<evidence type="ECO:0000313" key="2">
    <source>
        <dbReference type="Proteomes" id="UP000757435"/>
    </source>
</evidence>